<evidence type="ECO:0000313" key="5">
    <source>
        <dbReference type="Proteomes" id="UP000094296"/>
    </source>
</evidence>
<dbReference type="NCBIfam" id="TIGR00787">
    <property type="entry name" value="dctP"/>
    <property type="match status" value="1"/>
</dbReference>
<dbReference type="Proteomes" id="UP000094296">
    <property type="component" value="Unassembled WGS sequence"/>
</dbReference>
<reference evidence="4 5" key="1">
    <citation type="submission" date="2016-09" db="EMBL/GenBank/DDBJ databases">
        <title>Draft genome sequence for the type strain of Desulfuribacillus alkaliarsenatis AHT28, an obligately anaerobic, sulfidogenic bacterium isolated from Russian soda lake sediments.</title>
        <authorList>
            <person name="Abin C.A."/>
            <person name="Hollibaugh J.T."/>
        </authorList>
    </citation>
    <scope>NUCLEOTIDE SEQUENCE [LARGE SCALE GENOMIC DNA]</scope>
    <source>
        <strain evidence="4 5">AHT28</strain>
    </source>
</reference>
<evidence type="ECO:0000313" key="4">
    <source>
        <dbReference type="EMBL" id="OEF98016.1"/>
    </source>
</evidence>
<dbReference type="PANTHER" id="PTHR33376:SF7">
    <property type="entry name" value="C4-DICARBOXYLATE-BINDING PROTEIN DCTB"/>
    <property type="match status" value="1"/>
</dbReference>
<dbReference type="Gene3D" id="3.40.190.170">
    <property type="entry name" value="Bacterial extracellular solute-binding protein, family 7"/>
    <property type="match status" value="1"/>
</dbReference>
<evidence type="ECO:0000256" key="3">
    <source>
        <dbReference type="ARBA" id="ARBA00022729"/>
    </source>
</evidence>
<comment type="caution">
    <text evidence="4">The sequence shown here is derived from an EMBL/GenBank/DDBJ whole genome shotgun (WGS) entry which is preliminary data.</text>
</comment>
<organism evidence="4 5">
    <name type="scientific">Desulfuribacillus alkaliarsenatis</name>
    <dbReference type="NCBI Taxonomy" id="766136"/>
    <lineage>
        <taxon>Bacteria</taxon>
        <taxon>Bacillati</taxon>
        <taxon>Bacillota</taxon>
        <taxon>Desulfuribacillia</taxon>
        <taxon>Desulfuribacillales</taxon>
        <taxon>Desulfuribacillaceae</taxon>
        <taxon>Desulfuribacillus</taxon>
    </lineage>
</organism>
<comment type="similarity">
    <text evidence="1">Belongs to the bacterial solute-binding protein 7 family.</text>
</comment>
<dbReference type="InterPro" id="IPR018389">
    <property type="entry name" value="DctP_fam"/>
</dbReference>
<dbReference type="GO" id="GO:0030288">
    <property type="term" value="C:outer membrane-bounded periplasmic space"/>
    <property type="evidence" value="ECO:0007669"/>
    <property type="project" value="InterPro"/>
</dbReference>
<sequence length="304" mass="35194">MIIKFSHVVAENTPKGLAAQKFKRLAEERTNGRVEVQVFANAQLYDDDAAVSALQQNHVQLIAPATSKMTALFPEWQVFDLPFAFADEESVRIAMEGELGELMFSLLESEYMYGLAMWDNGFKQLTNRSRVIRQPTDVSGLRFRVMDSRILEKQYAQLGAIPYISRFSDVYSLLEQQLVDGQENTLSNIYTKRFYEVQNYMTISNHGYLGYAVITNAEFWSSLPDDIRDVLDQAIAETTLWIRQNARTINDEQLENLIRTQRLRVHYLTESELIQWHNALQPIYDLLEQEIGKEYIEALQTSRK</sequence>
<name>A0A1E5G4K1_9FIRM</name>
<dbReference type="STRING" id="766136.BHF68_12585"/>
<dbReference type="PANTHER" id="PTHR33376">
    <property type="match status" value="1"/>
</dbReference>
<dbReference type="OrthoDB" id="9776801at2"/>
<dbReference type="NCBIfam" id="NF037995">
    <property type="entry name" value="TRAP_S1"/>
    <property type="match status" value="1"/>
</dbReference>
<dbReference type="AlphaFoldDB" id="A0A1E5G4K1"/>
<proteinExistence type="inferred from homology"/>
<keyword evidence="3" id="KW-0732">Signal</keyword>
<evidence type="ECO:0000256" key="2">
    <source>
        <dbReference type="ARBA" id="ARBA00022448"/>
    </source>
</evidence>
<evidence type="ECO:0000256" key="1">
    <source>
        <dbReference type="ARBA" id="ARBA00009023"/>
    </source>
</evidence>
<accession>A0A1E5G4K1</accession>
<protein>
    <submittedName>
        <fullName evidence="4">C4-dicarboxylate ABC transporter</fullName>
    </submittedName>
</protein>
<dbReference type="EMBL" id="MIJE01000002">
    <property type="protein sequence ID" value="OEF98016.1"/>
    <property type="molecule type" value="Genomic_DNA"/>
</dbReference>
<gene>
    <name evidence="4" type="ORF">BHF68_12585</name>
</gene>
<dbReference type="Pfam" id="PF03480">
    <property type="entry name" value="DctP"/>
    <property type="match status" value="1"/>
</dbReference>
<keyword evidence="2" id="KW-0813">Transport</keyword>
<dbReference type="GO" id="GO:0055085">
    <property type="term" value="P:transmembrane transport"/>
    <property type="evidence" value="ECO:0007669"/>
    <property type="project" value="InterPro"/>
</dbReference>
<dbReference type="PIRSF" id="PIRSF006470">
    <property type="entry name" value="DctB"/>
    <property type="match status" value="1"/>
</dbReference>
<keyword evidence="5" id="KW-1185">Reference proteome</keyword>
<dbReference type="InterPro" id="IPR038404">
    <property type="entry name" value="TRAP_DctP_sf"/>
</dbReference>
<dbReference type="InterPro" id="IPR004682">
    <property type="entry name" value="TRAP_DctP"/>
</dbReference>